<keyword evidence="2" id="KW-1185">Reference proteome</keyword>
<organism evidence="1 2">
    <name type="scientific">Rhodotorula paludigena</name>
    <dbReference type="NCBI Taxonomy" id="86838"/>
    <lineage>
        <taxon>Eukaryota</taxon>
        <taxon>Fungi</taxon>
        <taxon>Dikarya</taxon>
        <taxon>Basidiomycota</taxon>
        <taxon>Pucciniomycotina</taxon>
        <taxon>Microbotryomycetes</taxon>
        <taxon>Sporidiobolales</taxon>
        <taxon>Sporidiobolaceae</taxon>
        <taxon>Rhodotorula</taxon>
    </lineage>
</organism>
<protein>
    <recommendedName>
        <fullName evidence="3">F-box domain-containing protein</fullName>
    </recommendedName>
</protein>
<gene>
    <name evidence="1" type="ORF">Rhopal_002515-T1</name>
</gene>
<dbReference type="EMBL" id="BQKY01000005">
    <property type="protein sequence ID" value="GJN89528.1"/>
    <property type="molecule type" value="Genomic_DNA"/>
</dbReference>
<dbReference type="InterPro" id="IPR032675">
    <property type="entry name" value="LRR_dom_sf"/>
</dbReference>
<sequence>MSLLDLPIELLELVADELRRSDPLDVLSHHLPRKSGFALALTCRHTYRLGLDLLYRNVRISSASSAPYLNAILHERSVPYDLIRDLSAHVGLDTKPTPRQVASIFSASSNLRSISVRGDPGAIDQILRLLHRGACMRHLRSLYISGVGGGNRGLASTVLRLLPRFPELQELTIYLSKEPYNLAGPSRSESPPSSLGYGGDDNFDIDSFLRCFRTHEVKTLTIGYGVPDFAEQAALLAATPGLEQLCVCGHGDSAVGFLAAALPHIKSMSRLRKLEYSYPVARSPLLAYDDPILCLLFDSLPPSLEHVELDLIWNHQAHSGRLQDFLAEQVRLAQPLRRWQWYELLDGDEGFRRVTYERETGSDGLERFIRRKGW</sequence>
<proteinExistence type="predicted"/>
<reference evidence="1 2" key="1">
    <citation type="submission" date="2021-12" db="EMBL/GenBank/DDBJ databases">
        <title>High titer production of polyol ester of fatty acids by Rhodotorula paludigena BS15 towards product separation-free biomass refinery.</title>
        <authorList>
            <person name="Mano J."/>
            <person name="Ono H."/>
            <person name="Tanaka T."/>
            <person name="Naito K."/>
            <person name="Sushida H."/>
            <person name="Ike M."/>
            <person name="Tokuyasu K."/>
            <person name="Kitaoka M."/>
        </authorList>
    </citation>
    <scope>NUCLEOTIDE SEQUENCE [LARGE SCALE GENOMIC DNA]</scope>
    <source>
        <strain evidence="1 2">BS15</strain>
    </source>
</reference>
<accession>A0AAV5GLI3</accession>
<evidence type="ECO:0000313" key="1">
    <source>
        <dbReference type="EMBL" id="GJN89528.1"/>
    </source>
</evidence>
<dbReference type="Gene3D" id="3.80.10.10">
    <property type="entry name" value="Ribonuclease Inhibitor"/>
    <property type="match status" value="1"/>
</dbReference>
<comment type="caution">
    <text evidence="1">The sequence shown here is derived from an EMBL/GenBank/DDBJ whole genome shotgun (WGS) entry which is preliminary data.</text>
</comment>
<name>A0AAV5GLI3_9BASI</name>
<dbReference type="Proteomes" id="UP001342314">
    <property type="component" value="Unassembled WGS sequence"/>
</dbReference>
<evidence type="ECO:0000313" key="2">
    <source>
        <dbReference type="Proteomes" id="UP001342314"/>
    </source>
</evidence>
<evidence type="ECO:0008006" key="3">
    <source>
        <dbReference type="Google" id="ProtNLM"/>
    </source>
</evidence>
<dbReference type="AlphaFoldDB" id="A0AAV5GLI3"/>